<dbReference type="KEGG" id="asag:FGM00_00035"/>
<protein>
    <submittedName>
        <fullName evidence="4">PhzF family phenazine biosynthesis isomerase</fullName>
    </submittedName>
</protein>
<dbReference type="GO" id="GO:0005737">
    <property type="term" value="C:cytoplasm"/>
    <property type="evidence" value="ECO:0007669"/>
    <property type="project" value="TreeGrafter"/>
</dbReference>
<dbReference type="RefSeq" id="WP_138850938.1">
    <property type="nucleotide sequence ID" value="NZ_CP040710.1"/>
</dbReference>
<dbReference type="PANTHER" id="PTHR13774:SF39">
    <property type="entry name" value="BIOSYNTHESIS PROTEIN, PUTATIVE-RELATED"/>
    <property type="match status" value="1"/>
</dbReference>
<comment type="similarity">
    <text evidence="1">Belongs to the PhzF family.</text>
</comment>
<evidence type="ECO:0000256" key="2">
    <source>
        <dbReference type="ARBA" id="ARBA00023235"/>
    </source>
</evidence>
<accession>A0A5B7SPL4</accession>
<dbReference type="SUPFAM" id="SSF54506">
    <property type="entry name" value="Diaminopimelate epimerase-like"/>
    <property type="match status" value="1"/>
</dbReference>
<dbReference type="PANTHER" id="PTHR13774">
    <property type="entry name" value="PHENAZINE BIOSYNTHESIS PROTEIN"/>
    <property type="match status" value="1"/>
</dbReference>
<dbReference type="AlphaFoldDB" id="A0A5B7SPL4"/>
<dbReference type="PIRSF" id="PIRSF016184">
    <property type="entry name" value="PhzC_PhzF"/>
    <property type="match status" value="1"/>
</dbReference>
<organism evidence="4 5">
    <name type="scientific">Aggregatimonas sangjinii</name>
    <dbReference type="NCBI Taxonomy" id="2583587"/>
    <lineage>
        <taxon>Bacteria</taxon>
        <taxon>Pseudomonadati</taxon>
        <taxon>Bacteroidota</taxon>
        <taxon>Flavobacteriia</taxon>
        <taxon>Flavobacteriales</taxon>
        <taxon>Flavobacteriaceae</taxon>
        <taxon>Aggregatimonas</taxon>
    </lineage>
</organism>
<reference evidence="4 5" key="1">
    <citation type="submission" date="2019-05" db="EMBL/GenBank/DDBJ databases">
        <title>Genome sequencing of F202Z8.</title>
        <authorList>
            <person name="Kwon Y.M."/>
        </authorList>
    </citation>
    <scope>NUCLEOTIDE SEQUENCE [LARGE SCALE GENOMIC DNA]</scope>
    <source>
        <strain evidence="4 5">F202Z8</strain>
    </source>
</reference>
<proteinExistence type="inferred from homology"/>
<dbReference type="Proteomes" id="UP000310017">
    <property type="component" value="Chromosome"/>
</dbReference>
<dbReference type="Pfam" id="PF02567">
    <property type="entry name" value="PhzC-PhzF"/>
    <property type="match status" value="1"/>
</dbReference>
<dbReference type="GO" id="GO:0016853">
    <property type="term" value="F:isomerase activity"/>
    <property type="evidence" value="ECO:0007669"/>
    <property type="project" value="UniProtKB-KW"/>
</dbReference>
<sequence>MENTKKVQVQVLNAFVKNGSGGNPAGVVLDADALSDSEKLQITAKVGLSETAFISKSETADFKLDFFTPNRQIAHCGHATIAAFSYLNQLGLVSGSASSKETIDGNREIKLVGDLAFMEQQKPIYTGVVDSEVLILKSLGIQKSDLIPNAPILMVNTGNSFVIVPVKNLEILKNIRPNHTLISEVSETFDLIGFYVFAMENPLSDTDVATRMFAPRYGIEEESGTGMAAGPLAAYLYDKLKIEKSTFHIGQGTFMQIPSPSLIKVKLMLENGKIIGLMAGGKGLLQRKFEVEIDGAKS</sequence>
<feature type="active site" evidence="3">
    <location>
        <position position="50"/>
    </location>
</feature>
<evidence type="ECO:0000313" key="4">
    <source>
        <dbReference type="EMBL" id="QCW98583.1"/>
    </source>
</evidence>
<name>A0A5B7SPL4_9FLAO</name>
<keyword evidence="5" id="KW-1185">Reference proteome</keyword>
<evidence type="ECO:0000256" key="3">
    <source>
        <dbReference type="PIRSR" id="PIRSR016184-1"/>
    </source>
</evidence>
<keyword evidence="2 4" id="KW-0413">Isomerase</keyword>
<dbReference type="InterPro" id="IPR003719">
    <property type="entry name" value="Phenazine_PhzF-like"/>
</dbReference>
<evidence type="ECO:0000313" key="5">
    <source>
        <dbReference type="Proteomes" id="UP000310017"/>
    </source>
</evidence>
<evidence type="ECO:0000256" key="1">
    <source>
        <dbReference type="ARBA" id="ARBA00008270"/>
    </source>
</evidence>
<gene>
    <name evidence="4" type="ORF">FGM00_00035</name>
</gene>
<dbReference type="NCBIfam" id="TIGR00654">
    <property type="entry name" value="PhzF_family"/>
    <property type="match status" value="1"/>
</dbReference>
<dbReference type="Gene3D" id="3.10.310.10">
    <property type="entry name" value="Diaminopimelate Epimerase, Chain A, domain 1"/>
    <property type="match status" value="2"/>
</dbReference>
<dbReference type="OrthoDB" id="9788221at2"/>
<dbReference type="EMBL" id="CP040710">
    <property type="protein sequence ID" value="QCW98583.1"/>
    <property type="molecule type" value="Genomic_DNA"/>
</dbReference>